<dbReference type="PANTHER" id="PTHR23282">
    <property type="entry name" value="APICAL ENDOSOMAL GLYCOPROTEIN PRECURSOR"/>
    <property type="match status" value="1"/>
</dbReference>
<keyword evidence="1" id="KW-1133">Transmembrane helix</keyword>
<dbReference type="SMART" id="SM00137">
    <property type="entry name" value="MAM"/>
    <property type="match status" value="1"/>
</dbReference>
<sequence>EKRGSLSCDFEKENLCGWSFDLEGDFDWTWQTGRTPTAGTGPNYDHTLGPTGKGHYLFIETSAPRMNGDQAILKSPFYMPDVSDQCFSFWYHSYGSWPLSKLEVFVWKEGEKKDDLTPRFTLDHNTGHEWQNETFYIPLLNKPFQIIFVGTRKGPKHDIAIDDVSLGPCAENMTLNTVTIPTTTELTTTISPHTMVAEVTTKQTRTSATTRKSVTTDMTSKVPTQISVSDIPNFSGSSGQKVKEFASSITESTSEIDISSQKTTPSDFNVHDIKPGLNLGSRATAAKNDVKNSVDDRKIGMMAVYVAVGVVAMVAVIVIVATVYYLHQRRRKTECNIEEMEPVHNPTYDNNLEHEEE</sequence>
<evidence type="ECO:0000313" key="3">
    <source>
        <dbReference type="EMBL" id="KAK3587411.1"/>
    </source>
</evidence>
<keyword evidence="1" id="KW-0812">Transmembrane</keyword>
<dbReference type="EMBL" id="JAEAOA010001725">
    <property type="protein sequence ID" value="KAK3587411.1"/>
    <property type="molecule type" value="Genomic_DNA"/>
</dbReference>
<dbReference type="Gene3D" id="2.60.120.200">
    <property type="match status" value="1"/>
</dbReference>
<dbReference type="Pfam" id="PF00629">
    <property type="entry name" value="MAM"/>
    <property type="match status" value="1"/>
</dbReference>
<gene>
    <name evidence="3" type="ORF">CHS0354_028792</name>
</gene>
<dbReference type="SUPFAM" id="SSF49899">
    <property type="entry name" value="Concanavalin A-like lectins/glucanases"/>
    <property type="match status" value="1"/>
</dbReference>
<evidence type="ECO:0000256" key="1">
    <source>
        <dbReference type="SAM" id="Phobius"/>
    </source>
</evidence>
<name>A0AAE0S8R0_9BIVA</name>
<reference evidence="3" key="2">
    <citation type="journal article" date="2021" name="Genome Biol. Evol.">
        <title>Developing a high-quality reference genome for a parasitic bivalve with doubly uniparental inheritance (Bivalvia: Unionida).</title>
        <authorList>
            <person name="Smith C.H."/>
        </authorList>
    </citation>
    <scope>NUCLEOTIDE SEQUENCE</scope>
    <source>
        <strain evidence="3">CHS0354</strain>
        <tissue evidence="3">Mantle</tissue>
    </source>
</reference>
<dbReference type="PANTHER" id="PTHR23282:SF101">
    <property type="entry name" value="MAM DOMAIN-CONTAINING PROTEIN"/>
    <property type="match status" value="1"/>
</dbReference>
<dbReference type="PROSITE" id="PS50060">
    <property type="entry name" value="MAM_2"/>
    <property type="match status" value="1"/>
</dbReference>
<evidence type="ECO:0000313" key="4">
    <source>
        <dbReference type="Proteomes" id="UP001195483"/>
    </source>
</evidence>
<evidence type="ECO:0000259" key="2">
    <source>
        <dbReference type="PROSITE" id="PS50060"/>
    </source>
</evidence>
<keyword evidence="4" id="KW-1185">Reference proteome</keyword>
<feature type="transmembrane region" description="Helical" evidence="1">
    <location>
        <begin position="302"/>
        <end position="326"/>
    </location>
</feature>
<comment type="caution">
    <text evidence="3">The sequence shown here is derived from an EMBL/GenBank/DDBJ whole genome shotgun (WGS) entry which is preliminary data.</text>
</comment>
<organism evidence="3 4">
    <name type="scientific">Potamilus streckersoni</name>
    <dbReference type="NCBI Taxonomy" id="2493646"/>
    <lineage>
        <taxon>Eukaryota</taxon>
        <taxon>Metazoa</taxon>
        <taxon>Spiralia</taxon>
        <taxon>Lophotrochozoa</taxon>
        <taxon>Mollusca</taxon>
        <taxon>Bivalvia</taxon>
        <taxon>Autobranchia</taxon>
        <taxon>Heteroconchia</taxon>
        <taxon>Palaeoheterodonta</taxon>
        <taxon>Unionida</taxon>
        <taxon>Unionoidea</taxon>
        <taxon>Unionidae</taxon>
        <taxon>Ambleminae</taxon>
        <taxon>Lampsilini</taxon>
        <taxon>Potamilus</taxon>
    </lineage>
</organism>
<reference evidence="3" key="3">
    <citation type="submission" date="2023-05" db="EMBL/GenBank/DDBJ databases">
        <authorList>
            <person name="Smith C.H."/>
        </authorList>
    </citation>
    <scope>NUCLEOTIDE SEQUENCE</scope>
    <source>
        <strain evidence="3">CHS0354</strain>
        <tissue evidence="3">Mantle</tissue>
    </source>
</reference>
<dbReference type="AlphaFoldDB" id="A0AAE0S8R0"/>
<dbReference type="Proteomes" id="UP001195483">
    <property type="component" value="Unassembled WGS sequence"/>
</dbReference>
<proteinExistence type="predicted"/>
<dbReference type="InterPro" id="IPR000998">
    <property type="entry name" value="MAM_dom"/>
</dbReference>
<dbReference type="InterPro" id="IPR013320">
    <property type="entry name" value="ConA-like_dom_sf"/>
</dbReference>
<reference evidence="3" key="1">
    <citation type="journal article" date="2021" name="Genome Biol. Evol.">
        <title>A High-Quality Reference Genome for a Parasitic Bivalve with Doubly Uniparental Inheritance (Bivalvia: Unionida).</title>
        <authorList>
            <person name="Smith C.H."/>
        </authorList>
    </citation>
    <scope>NUCLEOTIDE SEQUENCE</scope>
    <source>
        <strain evidence="3">CHS0354</strain>
    </source>
</reference>
<keyword evidence="1" id="KW-0472">Membrane</keyword>
<dbReference type="InterPro" id="IPR051560">
    <property type="entry name" value="MAM_domain-containing"/>
</dbReference>
<feature type="non-terminal residue" evidence="3">
    <location>
        <position position="357"/>
    </location>
</feature>
<dbReference type="GO" id="GO:0016020">
    <property type="term" value="C:membrane"/>
    <property type="evidence" value="ECO:0007669"/>
    <property type="project" value="InterPro"/>
</dbReference>
<dbReference type="CDD" id="cd06263">
    <property type="entry name" value="MAM"/>
    <property type="match status" value="1"/>
</dbReference>
<feature type="domain" description="MAM" evidence="2">
    <location>
        <begin position="6"/>
        <end position="171"/>
    </location>
</feature>
<protein>
    <recommendedName>
        <fullName evidence="2">MAM domain-containing protein</fullName>
    </recommendedName>
</protein>
<accession>A0AAE0S8R0</accession>